<dbReference type="EMBL" id="JAMRDG010000001">
    <property type="protein sequence ID" value="KAJ3696591.1"/>
    <property type="molecule type" value="Genomic_DNA"/>
</dbReference>
<accession>A0AAD5ZF27</accession>
<proteinExistence type="predicted"/>
<sequence length="398" mass="44783">MYHCKKLADSQGRYIAQLSRPIFWYPLLVIILVAFLHYKQAPAESRLLAPLTHPATPRIAICLVGGARRLELTGPTILEHILNVYPEADLFVHSNLDENTFKLSLLRSAPRVTEVRIRRPVVLPETKQDMRLLSASSSPNGIQGLLQYFELVEGCLDMIGTYESRGNFTYDWILRTRLDGYWKGPLDSKAFKPGSYVVPKGSRYGGLNDRLGIGDKFISAVALSRISLLPIIYSAGFRDLNSESAFHAQLKVFNIQAEELRFPFCILSDRQYKYPPSGDIAPVASIASPGPLSGAKCRPCIPQCKGECIEKLGPEKWLGWTEWHNGSLELCDGSQPWQEDWEEFFDKVAGEVAADVRHRVKDMKTEECLQEMEGLKKKAERWNGPDPIEICNLGLTSK</sequence>
<keyword evidence="1" id="KW-0812">Transmembrane</keyword>
<feature type="transmembrane region" description="Helical" evidence="1">
    <location>
        <begin position="21"/>
        <end position="38"/>
    </location>
</feature>
<keyword evidence="4" id="KW-1185">Reference proteome</keyword>
<gene>
    <name evidence="3" type="ORF">LUZ61_000296</name>
</gene>
<keyword evidence="1" id="KW-0472">Membrane</keyword>
<keyword evidence="1" id="KW-1133">Transmembrane helix</keyword>
<evidence type="ECO:0000256" key="1">
    <source>
        <dbReference type="SAM" id="Phobius"/>
    </source>
</evidence>
<evidence type="ECO:0000313" key="4">
    <source>
        <dbReference type="Proteomes" id="UP001210211"/>
    </source>
</evidence>
<dbReference type="Pfam" id="PF25072">
    <property type="entry name" value="DUF7796"/>
    <property type="match status" value="1"/>
</dbReference>
<organism evidence="3 4">
    <name type="scientific">Rhynchospora tenuis</name>
    <dbReference type="NCBI Taxonomy" id="198213"/>
    <lineage>
        <taxon>Eukaryota</taxon>
        <taxon>Viridiplantae</taxon>
        <taxon>Streptophyta</taxon>
        <taxon>Embryophyta</taxon>
        <taxon>Tracheophyta</taxon>
        <taxon>Spermatophyta</taxon>
        <taxon>Magnoliopsida</taxon>
        <taxon>Liliopsida</taxon>
        <taxon>Poales</taxon>
        <taxon>Cyperaceae</taxon>
        <taxon>Cyperoideae</taxon>
        <taxon>Rhynchosporeae</taxon>
        <taxon>Rhynchospora</taxon>
    </lineage>
</organism>
<protein>
    <recommendedName>
        <fullName evidence="2">DUF7796 domain-containing protein</fullName>
    </recommendedName>
</protein>
<dbReference type="PANTHER" id="PTHR35112">
    <property type="entry name" value="OS08G0360500 PROTEIN"/>
    <property type="match status" value="1"/>
</dbReference>
<dbReference type="AlphaFoldDB" id="A0AAD5ZF27"/>
<reference evidence="3 4" key="1">
    <citation type="journal article" date="2022" name="Cell">
        <title>Repeat-based holocentromeres influence genome architecture and karyotype evolution.</title>
        <authorList>
            <person name="Hofstatter P.G."/>
            <person name="Thangavel G."/>
            <person name="Lux T."/>
            <person name="Neumann P."/>
            <person name="Vondrak T."/>
            <person name="Novak P."/>
            <person name="Zhang M."/>
            <person name="Costa L."/>
            <person name="Castellani M."/>
            <person name="Scott A."/>
            <person name="Toegelov H."/>
            <person name="Fuchs J."/>
            <person name="Mata-Sucre Y."/>
            <person name="Dias Y."/>
            <person name="Vanzela A.L.L."/>
            <person name="Huettel B."/>
            <person name="Almeida C.C.S."/>
            <person name="Simkova H."/>
            <person name="Souza G."/>
            <person name="Pedrosa-Harand A."/>
            <person name="Macas J."/>
            <person name="Mayer K.F.X."/>
            <person name="Houben A."/>
            <person name="Marques A."/>
        </authorList>
    </citation>
    <scope>NUCLEOTIDE SEQUENCE [LARGE SCALE GENOMIC DNA]</scope>
    <source>
        <strain evidence="3">RhyTen1mFocal</strain>
    </source>
</reference>
<evidence type="ECO:0000313" key="3">
    <source>
        <dbReference type="EMBL" id="KAJ3696591.1"/>
    </source>
</evidence>
<comment type="caution">
    <text evidence="3">The sequence shown here is derived from an EMBL/GenBank/DDBJ whole genome shotgun (WGS) entry which is preliminary data.</text>
</comment>
<name>A0AAD5ZF27_9POAL</name>
<dbReference type="Proteomes" id="UP001210211">
    <property type="component" value="Unassembled WGS sequence"/>
</dbReference>
<dbReference type="InterPro" id="IPR056698">
    <property type="entry name" value="DUF7796"/>
</dbReference>
<feature type="domain" description="DUF7796" evidence="2">
    <location>
        <begin position="56"/>
        <end position="396"/>
    </location>
</feature>
<evidence type="ECO:0000259" key="2">
    <source>
        <dbReference type="Pfam" id="PF25072"/>
    </source>
</evidence>
<dbReference type="PANTHER" id="PTHR35112:SF1">
    <property type="entry name" value="RING_FYVE_PHD ZINC FINGER SUPERFAMILY PROTEIN"/>
    <property type="match status" value="1"/>
</dbReference>